<feature type="domain" description="AN1-type" evidence="6">
    <location>
        <begin position="11"/>
        <end position="50"/>
    </location>
</feature>
<feature type="domain" description="AN1-type" evidence="6">
    <location>
        <begin position="67"/>
        <end position="108"/>
    </location>
</feature>
<feature type="transmembrane region" description="Helical" evidence="5">
    <location>
        <begin position="457"/>
        <end position="478"/>
    </location>
</feature>
<protein>
    <recommendedName>
        <fullName evidence="6">AN1-type domain-containing protein</fullName>
    </recommendedName>
</protein>
<dbReference type="InterPro" id="IPR035896">
    <property type="entry name" value="AN1-like_Znf"/>
</dbReference>
<keyword evidence="3" id="KW-0862">Zinc</keyword>
<dbReference type="CDD" id="cd09212">
    <property type="entry name" value="PUB"/>
    <property type="match status" value="1"/>
</dbReference>
<dbReference type="Pfam" id="PF09409">
    <property type="entry name" value="PUB"/>
    <property type="match status" value="1"/>
</dbReference>
<keyword evidence="1" id="KW-0479">Metal-binding</keyword>
<evidence type="ECO:0000256" key="4">
    <source>
        <dbReference type="SAM" id="MobiDB-lite"/>
    </source>
</evidence>
<dbReference type="SMART" id="SM00580">
    <property type="entry name" value="PUG"/>
    <property type="match status" value="1"/>
</dbReference>
<dbReference type="Pfam" id="PF01428">
    <property type="entry name" value="zf-AN1"/>
    <property type="match status" value="1"/>
</dbReference>
<dbReference type="Proteomes" id="UP001642484">
    <property type="component" value="Unassembled WGS sequence"/>
</dbReference>
<dbReference type="PANTHER" id="PTHR14677">
    <property type="entry name" value="ARSENITE INDUCUBLE RNA ASSOCIATED PROTEIN AIP-1-RELATED"/>
    <property type="match status" value="1"/>
</dbReference>
<sequence length="748" mass="81807">MAAFSDVGAVCSVPSCGQQDFLPTTCFACKRPFCKDHYRAELHGCEASSESVLLEVPSPKRTSGASCAAPGCKEQISVHNGLQCARCGQVVCVHHRFEDQHPCVDLEAAVKKALAEAQSSLRPEEFSEAVRTLTKIFDNILSQPKNAKFRSLRKENAVVKEKLKHPSCLASLRLCGFVEDADVFVCPDSVDLSTMRRVCTQLKAVPLSEGVRLVDGVIVRPPKVEAQGAPVQSRGYSDISSRSAPAGGGKQRPTKSAFDFQRRERDTQQAQMDDLQELRRQRKEQYQAGPKSEGGRGPAVPRPQAPAPSSAPQPSSADGCCLQQLGWLGQMTMDGLDGAVIVQSTCHRPKVSDTTYHDPSVCVWGRLSCGSKACSLKADEDTSSEEYDHSRDDLLTSLAQKRAHVDQGHVISEKDVLEVDVQHNTYGAITLALAQAFDDNYVREHGRHQVLGRIANGILLFILGSLIQIVLVGLLFLFSEERMQDPYEILGTRTLAEDAVLVCAFLALRGFVHGPECEAQQDLYDAMEKNEKLPESNAAVGLCLKDHSVPWSQSMVTFVWLCKCTPAIVNAAAGSLVIASMPRVGTITINSKQGKLQICSLPLIAKLITIFMVQLPLLAIDLLLALVGMKFLMYCNALGKLIVKAISLSFIETVSGVVFDGLASKAFQSEVKRTSVVAISGKGPMHLESWFSGLLRIIFIVGVTLWYCRMKHGGLQDFRLACFQYKYQFIFPDCGYCGLDFFGIHLAN</sequence>
<evidence type="ECO:0000259" key="6">
    <source>
        <dbReference type="SMART" id="SM00154"/>
    </source>
</evidence>
<feature type="compositionally biased region" description="Basic and acidic residues" evidence="4">
    <location>
        <begin position="276"/>
        <end position="285"/>
    </location>
</feature>
<feature type="compositionally biased region" description="Pro residues" evidence="4">
    <location>
        <begin position="300"/>
        <end position="311"/>
    </location>
</feature>
<keyword evidence="5" id="KW-0812">Transmembrane</keyword>
<evidence type="ECO:0000256" key="1">
    <source>
        <dbReference type="ARBA" id="ARBA00022723"/>
    </source>
</evidence>
<dbReference type="InterPro" id="IPR000058">
    <property type="entry name" value="Znf_AN1"/>
</dbReference>
<evidence type="ECO:0000313" key="7">
    <source>
        <dbReference type="EMBL" id="CAK9102486.1"/>
    </source>
</evidence>
<comment type="caution">
    <text evidence="7">The sequence shown here is derived from an EMBL/GenBank/DDBJ whole genome shotgun (WGS) entry which is preliminary data.</text>
</comment>
<keyword evidence="5" id="KW-0472">Membrane</keyword>
<name>A0ABP0RTD9_9DINO</name>
<reference evidence="7 8" key="1">
    <citation type="submission" date="2024-02" db="EMBL/GenBank/DDBJ databases">
        <authorList>
            <person name="Chen Y."/>
            <person name="Shah S."/>
            <person name="Dougan E. K."/>
            <person name="Thang M."/>
            <person name="Chan C."/>
        </authorList>
    </citation>
    <scope>NUCLEOTIDE SEQUENCE [LARGE SCALE GENOMIC DNA]</scope>
</reference>
<accession>A0ABP0RTD9</accession>
<evidence type="ECO:0000256" key="3">
    <source>
        <dbReference type="ARBA" id="ARBA00022833"/>
    </source>
</evidence>
<dbReference type="EMBL" id="CAXAMN010026361">
    <property type="protein sequence ID" value="CAK9102486.1"/>
    <property type="molecule type" value="Genomic_DNA"/>
</dbReference>
<dbReference type="PANTHER" id="PTHR14677:SF20">
    <property type="entry name" value="ZINC FINGER AN1-TYPE CONTAINING 2A-RELATED"/>
    <property type="match status" value="1"/>
</dbReference>
<keyword evidence="5" id="KW-1133">Transmembrane helix</keyword>
<keyword evidence="8" id="KW-1185">Reference proteome</keyword>
<organism evidence="7 8">
    <name type="scientific">Durusdinium trenchii</name>
    <dbReference type="NCBI Taxonomy" id="1381693"/>
    <lineage>
        <taxon>Eukaryota</taxon>
        <taxon>Sar</taxon>
        <taxon>Alveolata</taxon>
        <taxon>Dinophyceae</taxon>
        <taxon>Suessiales</taxon>
        <taxon>Symbiodiniaceae</taxon>
        <taxon>Durusdinium</taxon>
    </lineage>
</organism>
<evidence type="ECO:0000256" key="5">
    <source>
        <dbReference type="SAM" id="Phobius"/>
    </source>
</evidence>
<feature type="transmembrane region" description="Helical" evidence="5">
    <location>
        <begin position="690"/>
        <end position="708"/>
    </location>
</feature>
<feature type="transmembrane region" description="Helical" evidence="5">
    <location>
        <begin position="603"/>
        <end position="627"/>
    </location>
</feature>
<evidence type="ECO:0000256" key="2">
    <source>
        <dbReference type="ARBA" id="ARBA00022771"/>
    </source>
</evidence>
<feature type="region of interest" description="Disordered" evidence="4">
    <location>
        <begin position="225"/>
        <end position="318"/>
    </location>
</feature>
<dbReference type="InterPro" id="IPR018997">
    <property type="entry name" value="PUB_domain"/>
</dbReference>
<dbReference type="Gene3D" id="4.10.1110.10">
    <property type="entry name" value="AN1-like Zinc finger"/>
    <property type="match status" value="2"/>
</dbReference>
<proteinExistence type="predicted"/>
<dbReference type="Gene3D" id="1.20.58.2190">
    <property type="match status" value="1"/>
</dbReference>
<dbReference type="SMART" id="SM00154">
    <property type="entry name" value="ZnF_AN1"/>
    <property type="match status" value="2"/>
</dbReference>
<evidence type="ECO:0000313" key="8">
    <source>
        <dbReference type="Proteomes" id="UP001642484"/>
    </source>
</evidence>
<keyword evidence="2" id="KW-0863">Zinc-finger</keyword>
<dbReference type="SUPFAM" id="SSF118310">
    <property type="entry name" value="AN1-like Zinc finger"/>
    <property type="match status" value="2"/>
</dbReference>
<feature type="compositionally biased region" description="Polar residues" evidence="4">
    <location>
        <begin position="234"/>
        <end position="243"/>
    </location>
</feature>
<gene>
    <name evidence="7" type="ORF">CCMP2556_LOCUS48226</name>
</gene>
<dbReference type="SUPFAM" id="SSF143503">
    <property type="entry name" value="PUG domain-like"/>
    <property type="match status" value="1"/>
</dbReference>
<dbReference type="InterPro" id="IPR036339">
    <property type="entry name" value="PUB-like_dom_sf"/>
</dbReference>